<reference evidence="2" key="1">
    <citation type="submission" date="2020-10" db="EMBL/GenBank/DDBJ databases">
        <authorList>
            <person name="Han B."/>
            <person name="Lu T."/>
            <person name="Zhao Q."/>
            <person name="Huang X."/>
            <person name="Zhao Y."/>
        </authorList>
    </citation>
    <scope>NUCLEOTIDE SEQUENCE</scope>
</reference>
<feature type="compositionally biased region" description="Basic and acidic residues" evidence="1">
    <location>
        <begin position="72"/>
        <end position="81"/>
    </location>
</feature>
<feature type="compositionally biased region" description="Low complexity" evidence="1">
    <location>
        <begin position="57"/>
        <end position="69"/>
    </location>
</feature>
<protein>
    <submittedName>
        <fullName evidence="2">Uncharacterized protein</fullName>
    </submittedName>
</protein>
<comment type="caution">
    <text evidence="2">The sequence shown here is derived from an EMBL/GenBank/DDBJ whole genome shotgun (WGS) entry which is preliminary data.</text>
</comment>
<evidence type="ECO:0000313" key="3">
    <source>
        <dbReference type="Proteomes" id="UP000604825"/>
    </source>
</evidence>
<dbReference type="OrthoDB" id="5418203at2759"/>
<proteinExistence type="predicted"/>
<organism evidence="2 3">
    <name type="scientific">Miscanthus lutarioriparius</name>
    <dbReference type="NCBI Taxonomy" id="422564"/>
    <lineage>
        <taxon>Eukaryota</taxon>
        <taxon>Viridiplantae</taxon>
        <taxon>Streptophyta</taxon>
        <taxon>Embryophyta</taxon>
        <taxon>Tracheophyta</taxon>
        <taxon>Spermatophyta</taxon>
        <taxon>Magnoliopsida</taxon>
        <taxon>Liliopsida</taxon>
        <taxon>Poales</taxon>
        <taxon>Poaceae</taxon>
        <taxon>PACMAD clade</taxon>
        <taxon>Panicoideae</taxon>
        <taxon>Andropogonodae</taxon>
        <taxon>Andropogoneae</taxon>
        <taxon>Saccharinae</taxon>
        <taxon>Miscanthus</taxon>
    </lineage>
</organism>
<accession>A0A811P112</accession>
<dbReference type="Gene3D" id="3.30.70.330">
    <property type="match status" value="1"/>
</dbReference>
<dbReference type="EMBL" id="CAJGYO010000006">
    <property type="protein sequence ID" value="CAD6234622.1"/>
    <property type="molecule type" value="Genomic_DNA"/>
</dbReference>
<dbReference type="SUPFAM" id="SSF54928">
    <property type="entry name" value="RNA-binding domain, RBD"/>
    <property type="match status" value="1"/>
</dbReference>
<name>A0A811P112_9POAL</name>
<dbReference type="InterPro" id="IPR039884">
    <property type="entry name" value="R3HC1/R3HCL"/>
</dbReference>
<dbReference type="InterPro" id="IPR012677">
    <property type="entry name" value="Nucleotide-bd_a/b_plait_sf"/>
</dbReference>
<feature type="region of interest" description="Disordered" evidence="1">
    <location>
        <begin position="1"/>
        <end position="97"/>
    </location>
</feature>
<dbReference type="InterPro" id="IPR035979">
    <property type="entry name" value="RBD_domain_sf"/>
</dbReference>
<sequence length="250" mass="27645">MCLCRDKEPSEKCSSQEGAMGLKDSEGEEDDWESIADSGALDDTLARSLEQEARVPSCSSSERSGTPSSGPKRRDLDDKESTPQGGSGSKGHVNERENNAVTAAAQFGTRHVLVLYDFSPSTRTTDLERIFEKFGDHEVAIRWVNDTSALAVFRTPSAAIEAQACIPPRYKVRSLKGDDDLLAKIDGRDLEPPKPRRKTSARTAQRLIAHGMGLKQFTNFGTDELKKQEEERKIRIAARQSMRDEAWGSD</sequence>
<dbReference type="PANTHER" id="PTHR21678">
    <property type="entry name" value="GROWTH INHIBITION AND DIFFERENTIATION RELATED PROTEIN 88"/>
    <property type="match status" value="1"/>
</dbReference>
<feature type="compositionally biased region" description="Basic and acidic residues" evidence="1">
    <location>
        <begin position="1"/>
        <end position="11"/>
    </location>
</feature>
<dbReference type="Proteomes" id="UP000604825">
    <property type="component" value="Unassembled WGS sequence"/>
</dbReference>
<evidence type="ECO:0000313" key="2">
    <source>
        <dbReference type="EMBL" id="CAD6234622.1"/>
    </source>
</evidence>
<dbReference type="AlphaFoldDB" id="A0A811P112"/>
<gene>
    <name evidence="2" type="ORF">NCGR_LOCUS23119</name>
</gene>
<dbReference type="PANTHER" id="PTHR21678:SF0">
    <property type="entry name" value="C3H1-TYPE DOMAIN-CONTAINING PROTEIN"/>
    <property type="match status" value="1"/>
</dbReference>
<evidence type="ECO:0000256" key="1">
    <source>
        <dbReference type="SAM" id="MobiDB-lite"/>
    </source>
</evidence>
<keyword evidence="3" id="KW-1185">Reference proteome</keyword>
<dbReference type="GO" id="GO:0003676">
    <property type="term" value="F:nucleic acid binding"/>
    <property type="evidence" value="ECO:0007669"/>
    <property type="project" value="InterPro"/>
</dbReference>